<proteinExistence type="predicted"/>
<dbReference type="RefSeq" id="WP_196295698.1">
    <property type="nucleotide sequence ID" value="NZ_JADQDM010000026.1"/>
</dbReference>
<sequence length="89" mass="9258">MIPLISPTGTGLLAELRAWFGLTQANMARLLGVGQVPVAQAETGARLLPAAAWPRLRALQAASRAPATALPPPDLGPLRARLAQCRAQA</sequence>
<accession>A0ABS0ICT6</accession>
<comment type="caution">
    <text evidence="1">The sequence shown here is derived from an EMBL/GenBank/DDBJ whole genome shotgun (WGS) entry which is preliminary data.</text>
</comment>
<evidence type="ECO:0008006" key="3">
    <source>
        <dbReference type="Google" id="ProtNLM"/>
    </source>
</evidence>
<organism evidence="1 2">
    <name type="scientific">Hymenobacter ruricola</name>
    <dbReference type="NCBI Taxonomy" id="2791023"/>
    <lineage>
        <taxon>Bacteria</taxon>
        <taxon>Pseudomonadati</taxon>
        <taxon>Bacteroidota</taxon>
        <taxon>Cytophagia</taxon>
        <taxon>Cytophagales</taxon>
        <taxon>Hymenobacteraceae</taxon>
        <taxon>Hymenobacter</taxon>
    </lineage>
</organism>
<dbReference type="Gene3D" id="1.10.260.40">
    <property type="entry name" value="lambda repressor-like DNA-binding domains"/>
    <property type="match status" value="1"/>
</dbReference>
<dbReference type="SUPFAM" id="SSF47413">
    <property type="entry name" value="lambda repressor-like DNA-binding domains"/>
    <property type="match status" value="1"/>
</dbReference>
<keyword evidence="2" id="KW-1185">Reference proteome</keyword>
<reference evidence="1 2" key="1">
    <citation type="submission" date="2020-11" db="EMBL/GenBank/DDBJ databases">
        <authorList>
            <person name="Kim M.K."/>
        </authorList>
    </citation>
    <scope>NUCLEOTIDE SEQUENCE [LARGE SCALE GENOMIC DNA]</scope>
    <source>
        <strain evidence="1 2">BT662</strain>
    </source>
</reference>
<protein>
    <recommendedName>
        <fullName evidence="3">XRE family transcriptional regulator</fullName>
    </recommendedName>
</protein>
<evidence type="ECO:0000313" key="1">
    <source>
        <dbReference type="EMBL" id="MBF9224279.1"/>
    </source>
</evidence>
<dbReference type="InterPro" id="IPR010982">
    <property type="entry name" value="Lambda_DNA-bd_dom_sf"/>
</dbReference>
<dbReference type="EMBL" id="JADQDM010000026">
    <property type="protein sequence ID" value="MBF9224279.1"/>
    <property type="molecule type" value="Genomic_DNA"/>
</dbReference>
<dbReference type="Proteomes" id="UP000618931">
    <property type="component" value="Unassembled WGS sequence"/>
</dbReference>
<gene>
    <name evidence="1" type="ORF">I2H31_24470</name>
</gene>
<evidence type="ECO:0000313" key="2">
    <source>
        <dbReference type="Proteomes" id="UP000618931"/>
    </source>
</evidence>
<name>A0ABS0ICT6_9BACT</name>
<feature type="non-terminal residue" evidence="1">
    <location>
        <position position="89"/>
    </location>
</feature>